<dbReference type="GO" id="GO:0005886">
    <property type="term" value="C:plasma membrane"/>
    <property type="evidence" value="ECO:0007669"/>
    <property type="project" value="UniProtKB-SubCell"/>
</dbReference>
<evidence type="ECO:0000256" key="3">
    <source>
        <dbReference type="ARBA" id="ARBA00022692"/>
    </source>
</evidence>
<gene>
    <name evidence="7" type="ORF">LA55_256</name>
</gene>
<feature type="transmembrane region" description="Helical" evidence="6">
    <location>
        <begin position="102"/>
        <end position="122"/>
    </location>
</feature>
<feature type="transmembrane region" description="Helical" evidence="6">
    <location>
        <begin position="482"/>
        <end position="502"/>
    </location>
</feature>
<protein>
    <submittedName>
        <fullName evidence="7">C4-dicarboxylate anaerobic carrier family protein</fullName>
    </submittedName>
</protein>
<proteinExistence type="predicted"/>
<dbReference type="AlphaFoldDB" id="A0A0B6D6W1"/>
<name>A0A0B6D6W1_9GAMM</name>
<reference evidence="7 8" key="1">
    <citation type="journal article" date="2015" name="Genome Announc.">
        <title>Genome sequencing of 18 francisella strains to aid in assay development and testing.</title>
        <authorList>
            <person name="Johnson S.L."/>
            <person name="Daligault H.E."/>
            <person name="Davenport K.W."/>
            <person name="Coyne S.R."/>
            <person name="Frey K.G."/>
            <person name="Koroleva G.I."/>
            <person name="Broomall S.M."/>
            <person name="Bishop-Lilly K.A."/>
            <person name="Bruce D.C."/>
            <person name="Chertkov O."/>
            <person name="Freitas T."/>
            <person name="Jaissle J."/>
            <person name="Ladner J.T."/>
            <person name="Rosenzweig C.N."/>
            <person name="Gibbons H.S."/>
            <person name="Palacios G.F."/>
            <person name="Redden C.L."/>
            <person name="Xu Y."/>
            <person name="Minogue T.D."/>
            <person name="Chain P.S."/>
        </authorList>
    </citation>
    <scope>NUCLEOTIDE SEQUENCE [LARGE SCALE GENOMIC DNA]</scope>
    <source>
        <strain evidence="7 8">GA01-2794</strain>
    </source>
</reference>
<keyword evidence="2" id="KW-1003">Cell membrane</keyword>
<organism evidence="7 8">
    <name type="scientific">Francisella philomiragia</name>
    <dbReference type="NCBI Taxonomy" id="28110"/>
    <lineage>
        <taxon>Bacteria</taxon>
        <taxon>Pseudomonadati</taxon>
        <taxon>Pseudomonadota</taxon>
        <taxon>Gammaproteobacteria</taxon>
        <taxon>Thiotrichales</taxon>
        <taxon>Francisellaceae</taxon>
        <taxon>Francisella</taxon>
    </lineage>
</organism>
<feature type="transmembrane region" description="Helical" evidence="6">
    <location>
        <begin position="449"/>
        <end position="470"/>
    </location>
</feature>
<dbReference type="Pfam" id="PF03606">
    <property type="entry name" value="DcuC"/>
    <property type="match status" value="1"/>
</dbReference>
<dbReference type="Proteomes" id="UP000031830">
    <property type="component" value="Chromosome"/>
</dbReference>
<comment type="subcellular location">
    <subcellularLocation>
        <location evidence="1">Cell membrane</location>
        <topology evidence="1">Multi-pass membrane protein</topology>
    </subcellularLocation>
</comment>
<feature type="transmembrane region" description="Helical" evidence="6">
    <location>
        <begin position="311"/>
        <end position="329"/>
    </location>
</feature>
<dbReference type="PANTHER" id="PTHR43652">
    <property type="entry name" value="BASIC AMINO ACID ANTIPORTER YFCC-RELATED"/>
    <property type="match status" value="1"/>
</dbReference>
<keyword evidence="4 6" id="KW-1133">Transmembrane helix</keyword>
<accession>A0A0B6D6W1</accession>
<feature type="transmembrane region" description="Helical" evidence="6">
    <location>
        <begin position="281"/>
        <end position="299"/>
    </location>
</feature>
<dbReference type="KEGG" id="fpz:LA55_256"/>
<evidence type="ECO:0000313" key="8">
    <source>
        <dbReference type="Proteomes" id="UP000031830"/>
    </source>
</evidence>
<evidence type="ECO:0000256" key="4">
    <source>
        <dbReference type="ARBA" id="ARBA00022989"/>
    </source>
</evidence>
<feature type="transmembrane region" description="Helical" evidence="6">
    <location>
        <begin position="169"/>
        <end position="194"/>
    </location>
</feature>
<feature type="transmembrane region" description="Helical" evidence="6">
    <location>
        <begin position="228"/>
        <end position="247"/>
    </location>
</feature>
<evidence type="ECO:0000256" key="5">
    <source>
        <dbReference type="ARBA" id="ARBA00023136"/>
    </source>
</evidence>
<sequence length="503" mass="55536">MRSQKKIQMPDTLVILFCIAILVAITSYFIPVGKFDVKKIQYSSDGQTYSRNVLVADSFQYKLDSQGNPETSPVKVFATENSQSRGFTNFIYDGITSGSKDGGAVAIIAFLLIIGGSFGVLLKTKVIDQSILRVVNKFQNNKIILLPVLCFIFSLGGAVFGMGEETIPFIMLLVPIFVLIGFDALTCTVVIYLATQIGFATSWMNPFSVSIAQGIAEIPILSGSLFRIIMWFIFTLSISIFAIIYALKIQKKPQSSPMYIYDNFYRNSDEHSLEQTQKMCIYSWLILLSLIATIIWLVYGVVELGYYIPEIATLFTILGLLTGLFGIVGKVNGMNLSIAIDAFKNGAKDLLPVCLIIGFAYGLIYLMGGSNPQDYTMLNTILHYASEAISGTNEYVSAIGMFFFQSIFNFFVTSGSGQAALTMPIMSPLADLTGLSRQIAVLAFQLGDGWTHCLMPTSATLMAVLGVARIPYGLWLKFIFKFYLYLMTLSTIMIIIAVYIGYK</sequence>
<evidence type="ECO:0000256" key="6">
    <source>
        <dbReference type="SAM" id="Phobius"/>
    </source>
</evidence>
<feature type="transmembrane region" description="Helical" evidence="6">
    <location>
        <begin position="350"/>
        <end position="368"/>
    </location>
</feature>
<dbReference type="InterPro" id="IPR018385">
    <property type="entry name" value="C4_dicarb_anaerob_car-like"/>
</dbReference>
<feature type="transmembrane region" description="Helical" evidence="6">
    <location>
        <begin position="143"/>
        <end position="163"/>
    </location>
</feature>
<keyword evidence="3 6" id="KW-0812">Transmembrane</keyword>
<dbReference type="InterPro" id="IPR051679">
    <property type="entry name" value="DASS-Related_Transporters"/>
</dbReference>
<dbReference type="PANTHER" id="PTHR43652:SF2">
    <property type="entry name" value="BASIC AMINO ACID ANTIPORTER YFCC-RELATED"/>
    <property type="match status" value="1"/>
</dbReference>
<evidence type="ECO:0000256" key="1">
    <source>
        <dbReference type="ARBA" id="ARBA00004651"/>
    </source>
</evidence>
<evidence type="ECO:0000313" key="7">
    <source>
        <dbReference type="EMBL" id="AJI54022.1"/>
    </source>
</evidence>
<feature type="transmembrane region" description="Helical" evidence="6">
    <location>
        <begin position="203"/>
        <end position="222"/>
    </location>
</feature>
<dbReference type="NCBIfam" id="NF008611">
    <property type="entry name" value="PRK11588.1"/>
    <property type="match status" value="1"/>
</dbReference>
<dbReference type="EMBL" id="CP009440">
    <property type="protein sequence ID" value="AJI54022.1"/>
    <property type="molecule type" value="Genomic_DNA"/>
</dbReference>
<dbReference type="OrthoDB" id="255482at2"/>
<dbReference type="STRING" id="28110.KU46_804"/>
<feature type="transmembrane region" description="Helical" evidence="6">
    <location>
        <begin position="12"/>
        <end position="30"/>
    </location>
</feature>
<keyword evidence="5 6" id="KW-0472">Membrane</keyword>
<dbReference type="RefSeq" id="WP_050022764.1">
    <property type="nucleotide sequence ID" value="NZ_CP009440.1"/>
</dbReference>
<evidence type="ECO:0000256" key="2">
    <source>
        <dbReference type="ARBA" id="ARBA00022475"/>
    </source>
</evidence>